<feature type="binding site" evidence="9">
    <location>
        <position position="9"/>
    </location>
    <ligand>
        <name>substrate</name>
    </ligand>
</feature>
<feature type="binding site" evidence="9">
    <location>
        <begin position="123"/>
        <end position="129"/>
    </location>
    <ligand>
        <name>ATP</name>
        <dbReference type="ChEBI" id="CHEBI:30616"/>
    </ligand>
</feature>
<dbReference type="InterPro" id="IPR014729">
    <property type="entry name" value="Rossmann-like_a/b/a_fold"/>
</dbReference>
<feature type="binding site" evidence="9">
    <location>
        <position position="17"/>
    </location>
    <ligand>
        <name>ATP</name>
        <dbReference type="ChEBI" id="CHEBI:30616"/>
    </ligand>
</feature>
<sequence>MNTVIYPGTFDPITYGHGDLVNRAARLFDKVVIAVADNPKKKPLFDLETRIQLAESVTSHLSNVEVIGFNNLLAEFVTQRNANVILRGLRAVSDFEYEFQLANMNRVLAPSVESLFLTPSEKFSYISSTLVREIASLGGDVSKFVHPVVETALKERFHGATA</sequence>
<dbReference type="Pfam" id="PF01467">
    <property type="entry name" value="CTP_transf_like"/>
    <property type="match status" value="1"/>
</dbReference>
<keyword evidence="5 9" id="KW-0067">ATP-binding</keyword>
<feature type="binding site" evidence="9">
    <location>
        <begin position="9"/>
        <end position="10"/>
    </location>
    <ligand>
        <name>ATP</name>
        <dbReference type="ChEBI" id="CHEBI:30616"/>
    </ligand>
</feature>
<dbReference type="Proteomes" id="UP000280792">
    <property type="component" value="Unassembled WGS sequence"/>
</dbReference>
<feature type="site" description="Transition state stabilizer" evidence="9">
    <location>
        <position position="17"/>
    </location>
</feature>
<feature type="binding site" evidence="9">
    <location>
        <begin position="88"/>
        <end position="90"/>
    </location>
    <ligand>
        <name>ATP</name>
        <dbReference type="ChEBI" id="CHEBI:30616"/>
    </ligand>
</feature>
<dbReference type="AlphaFoldDB" id="A0A3P3VK40"/>
<dbReference type="GO" id="GO:0004595">
    <property type="term" value="F:pantetheine-phosphate adenylyltransferase activity"/>
    <property type="evidence" value="ECO:0007669"/>
    <property type="project" value="UniProtKB-UniRule"/>
</dbReference>
<dbReference type="PANTHER" id="PTHR21342">
    <property type="entry name" value="PHOSPHOPANTETHEINE ADENYLYLTRANSFERASE"/>
    <property type="match status" value="1"/>
</dbReference>
<comment type="similarity">
    <text evidence="9">Belongs to the bacterial CoaD family.</text>
</comment>
<feature type="binding site" evidence="9">
    <location>
        <position position="98"/>
    </location>
    <ligand>
        <name>ATP</name>
        <dbReference type="ChEBI" id="CHEBI:30616"/>
    </ligand>
</feature>
<dbReference type="NCBIfam" id="TIGR00125">
    <property type="entry name" value="cyt_tran_rel"/>
    <property type="match status" value="1"/>
</dbReference>
<dbReference type="HAMAP" id="MF_00151">
    <property type="entry name" value="PPAT_bact"/>
    <property type="match status" value="1"/>
</dbReference>
<organism evidence="11 12">
    <name type="scientific">Aestuariirhabdus litorea</name>
    <dbReference type="NCBI Taxonomy" id="2528527"/>
    <lineage>
        <taxon>Bacteria</taxon>
        <taxon>Pseudomonadati</taxon>
        <taxon>Pseudomonadota</taxon>
        <taxon>Gammaproteobacteria</taxon>
        <taxon>Oceanospirillales</taxon>
        <taxon>Aestuariirhabdaceae</taxon>
        <taxon>Aestuariirhabdus</taxon>
    </lineage>
</organism>
<reference evidence="11 12" key="2">
    <citation type="submission" date="2018-12" db="EMBL/GenBank/DDBJ databases">
        <title>Simiduia agarivorans gen. nov., sp. nov., a marine, agarolytic bacterium isolated from shallow coastal water from Keelung, Taiwan.</title>
        <authorList>
            <person name="Shieh W.Y."/>
        </authorList>
    </citation>
    <scope>NUCLEOTIDE SEQUENCE [LARGE SCALE GENOMIC DNA]</scope>
    <source>
        <strain evidence="11 12">GTF-13</strain>
    </source>
</reference>
<dbReference type="UniPathway" id="UPA00241">
    <property type="reaction ID" value="UER00355"/>
</dbReference>
<dbReference type="CDD" id="cd02163">
    <property type="entry name" value="PPAT"/>
    <property type="match status" value="1"/>
</dbReference>
<reference evidence="11 12" key="1">
    <citation type="submission" date="2018-08" db="EMBL/GenBank/DDBJ databases">
        <authorList>
            <person name="Khan S.A."/>
        </authorList>
    </citation>
    <scope>NUCLEOTIDE SEQUENCE [LARGE SCALE GENOMIC DNA]</scope>
    <source>
        <strain evidence="11 12">GTF-13</strain>
    </source>
</reference>
<evidence type="ECO:0000256" key="7">
    <source>
        <dbReference type="ARBA" id="ARBA00022993"/>
    </source>
</evidence>
<keyword evidence="12" id="KW-1185">Reference proteome</keyword>
<dbReference type="PANTHER" id="PTHR21342:SF1">
    <property type="entry name" value="PHOSPHOPANTETHEINE ADENYLYLTRANSFERASE"/>
    <property type="match status" value="1"/>
</dbReference>
<dbReference type="EC" id="2.7.7.3" evidence="9"/>
<evidence type="ECO:0000256" key="8">
    <source>
        <dbReference type="ARBA" id="ARBA00029346"/>
    </source>
</evidence>
<keyword evidence="4 9" id="KW-0547">Nucleotide-binding</keyword>
<keyword evidence="7 9" id="KW-0173">Coenzyme A biosynthesis</keyword>
<evidence type="ECO:0000256" key="1">
    <source>
        <dbReference type="ARBA" id="ARBA00022490"/>
    </source>
</evidence>
<evidence type="ECO:0000313" key="12">
    <source>
        <dbReference type="Proteomes" id="UP000280792"/>
    </source>
</evidence>
<comment type="subcellular location">
    <subcellularLocation>
        <location evidence="9">Cytoplasm</location>
    </subcellularLocation>
</comment>
<proteinExistence type="inferred from homology"/>
<comment type="catalytic activity">
    <reaction evidence="8 9">
        <text>(R)-4'-phosphopantetheine + ATP + H(+) = 3'-dephospho-CoA + diphosphate</text>
        <dbReference type="Rhea" id="RHEA:19801"/>
        <dbReference type="ChEBI" id="CHEBI:15378"/>
        <dbReference type="ChEBI" id="CHEBI:30616"/>
        <dbReference type="ChEBI" id="CHEBI:33019"/>
        <dbReference type="ChEBI" id="CHEBI:57328"/>
        <dbReference type="ChEBI" id="CHEBI:61723"/>
        <dbReference type="EC" id="2.7.7.3"/>
    </reaction>
</comment>
<feature type="domain" description="Cytidyltransferase-like" evidence="10">
    <location>
        <begin position="5"/>
        <end position="133"/>
    </location>
</feature>
<comment type="function">
    <text evidence="9">Reversibly transfers an adenylyl group from ATP to 4'-phosphopantetheine, yielding dephospho-CoA (dPCoA) and pyrophosphate.</text>
</comment>
<evidence type="ECO:0000256" key="3">
    <source>
        <dbReference type="ARBA" id="ARBA00022695"/>
    </source>
</evidence>
<dbReference type="PRINTS" id="PR01020">
    <property type="entry name" value="LPSBIOSNTHSS"/>
</dbReference>
<comment type="pathway">
    <text evidence="9">Cofactor biosynthesis; coenzyme A biosynthesis; CoA from (R)-pantothenate: step 4/5.</text>
</comment>
<evidence type="ECO:0000256" key="5">
    <source>
        <dbReference type="ARBA" id="ARBA00022840"/>
    </source>
</evidence>
<dbReference type="Gene3D" id="3.40.50.620">
    <property type="entry name" value="HUPs"/>
    <property type="match status" value="1"/>
</dbReference>
<dbReference type="GO" id="GO:0005737">
    <property type="term" value="C:cytoplasm"/>
    <property type="evidence" value="ECO:0007669"/>
    <property type="project" value="UniProtKB-SubCell"/>
</dbReference>
<evidence type="ECO:0000256" key="9">
    <source>
        <dbReference type="HAMAP-Rule" id="MF_00151"/>
    </source>
</evidence>
<keyword evidence="2 9" id="KW-0808">Transferase</keyword>
<comment type="cofactor">
    <cofactor evidence="9">
        <name>Mg(2+)</name>
        <dbReference type="ChEBI" id="CHEBI:18420"/>
    </cofactor>
</comment>
<dbReference type="GO" id="GO:0015937">
    <property type="term" value="P:coenzyme A biosynthetic process"/>
    <property type="evidence" value="ECO:0007669"/>
    <property type="project" value="UniProtKB-UniRule"/>
</dbReference>
<dbReference type="InterPro" id="IPR001980">
    <property type="entry name" value="PPAT"/>
</dbReference>
<keyword evidence="3 9" id="KW-0548">Nucleotidyltransferase</keyword>
<comment type="caution">
    <text evidence="11">The sequence shown here is derived from an EMBL/GenBank/DDBJ whole genome shotgun (WGS) entry which is preliminary data.</text>
</comment>
<feature type="binding site" evidence="9">
    <location>
        <position position="73"/>
    </location>
    <ligand>
        <name>substrate</name>
    </ligand>
</feature>
<dbReference type="RefSeq" id="WP_125016637.1">
    <property type="nucleotide sequence ID" value="NZ_QWEZ01000002.1"/>
</dbReference>
<dbReference type="SUPFAM" id="SSF52374">
    <property type="entry name" value="Nucleotidylyl transferase"/>
    <property type="match status" value="1"/>
</dbReference>
<feature type="binding site" evidence="9">
    <location>
        <position position="87"/>
    </location>
    <ligand>
        <name>substrate</name>
    </ligand>
</feature>
<evidence type="ECO:0000256" key="4">
    <source>
        <dbReference type="ARBA" id="ARBA00022741"/>
    </source>
</evidence>
<accession>A0A3P3VK40</accession>
<dbReference type="NCBIfam" id="TIGR01510">
    <property type="entry name" value="coaD_prev_kdtB"/>
    <property type="match status" value="1"/>
</dbReference>
<keyword evidence="6 9" id="KW-0460">Magnesium</keyword>
<gene>
    <name evidence="9" type="primary">coaD</name>
    <name evidence="11" type="ORF">D0544_12515</name>
</gene>
<feature type="binding site" evidence="9">
    <location>
        <position position="41"/>
    </location>
    <ligand>
        <name>substrate</name>
    </ligand>
</feature>
<dbReference type="GO" id="GO:0005524">
    <property type="term" value="F:ATP binding"/>
    <property type="evidence" value="ECO:0007669"/>
    <property type="project" value="UniProtKB-KW"/>
</dbReference>
<name>A0A3P3VK40_9GAMM</name>
<evidence type="ECO:0000313" key="11">
    <source>
        <dbReference type="EMBL" id="RRJ82677.1"/>
    </source>
</evidence>
<protein>
    <recommendedName>
        <fullName evidence="9">Phosphopantetheine adenylyltransferase</fullName>
        <ecNumber evidence="9">2.7.7.3</ecNumber>
    </recommendedName>
    <alternativeName>
        <fullName evidence="9">Dephospho-CoA pyrophosphorylase</fullName>
    </alternativeName>
    <alternativeName>
        <fullName evidence="9">Pantetheine-phosphate adenylyltransferase</fullName>
        <shortName evidence="9">PPAT</shortName>
    </alternativeName>
</protein>
<dbReference type="EMBL" id="QWEZ01000002">
    <property type="protein sequence ID" value="RRJ82677.1"/>
    <property type="molecule type" value="Genomic_DNA"/>
</dbReference>
<evidence type="ECO:0000256" key="6">
    <source>
        <dbReference type="ARBA" id="ARBA00022842"/>
    </source>
</evidence>
<dbReference type="InterPro" id="IPR004821">
    <property type="entry name" value="Cyt_trans-like"/>
</dbReference>
<evidence type="ECO:0000259" key="10">
    <source>
        <dbReference type="Pfam" id="PF01467"/>
    </source>
</evidence>
<comment type="subunit">
    <text evidence="9">Homohexamer.</text>
</comment>
<keyword evidence="1 9" id="KW-0963">Cytoplasm</keyword>
<evidence type="ECO:0000256" key="2">
    <source>
        <dbReference type="ARBA" id="ARBA00022679"/>
    </source>
</evidence>